<dbReference type="InterPro" id="IPR023393">
    <property type="entry name" value="START-like_dom_sf"/>
</dbReference>
<keyword evidence="3" id="KW-1185">Reference proteome</keyword>
<evidence type="ECO:0000313" key="3">
    <source>
        <dbReference type="Proteomes" id="UP001203207"/>
    </source>
</evidence>
<gene>
    <name evidence="2" type="ORF">AArcSt2_16160</name>
</gene>
<proteinExistence type="predicted"/>
<evidence type="ECO:0000259" key="1">
    <source>
        <dbReference type="Pfam" id="PF03364"/>
    </source>
</evidence>
<dbReference type="CDD" id="cd07820">
    <property type="entry name" value="SRPBCC_3"/>
    <property type="match status" value="1"/>
</dbReference>
<comment type="caution">
    <text evidence="2">The sequence shown here is derived from an EMBL/GenBank/DDBJ whole genome shotgun (WGS) entry which is preliminary data.</text>
</comment>
<dbReference type="Proteomes" id="UP001203207">
    <property type="component" value="Unassembled WGS sequence"/>
</dbReference>
<dbReference type="RefSeq" id="WP_250586207.1">
    <property type="nucleotide sequence ID" value="NZ_JAKRVX010000012.1"/>
</dbReference>
<feature type="domain" description="Coenzyme Q-binding protein COQ10 START" evidence="1">
    <location>
        <begin position="10"/>
        <end position="134"/>
    </location>
</feature>
<dbReference type="EMBL" id="JAKRVX010000012">
    <property type="protein sequence ID" value="MCL9818473.1"/>
    <property type="molecule type" value="Genomic_DNA"/>
</dbReference>
<reference evidence="2" key="1">
    <citation type="journal article" date="2022" name="Syst. Appl. Microbiol.">
        <title>Natronocalculus amylovorans gen. nov., sp. nov., and Natranaeroarchaeum aerophilus sp. nov., dominant culturable amylolytic natronoarchaea from hypersaline soda lakes in southwestern Siberia.</title>
        <authorList>
            <person name="Sorokin D.Y."/>
            <person name="Elcheninov A.G."/>
            <person name="Khizhniak T.V."/>
            <person name="Koenen M."/>
            <person name="Bale N.J."/>
            <person name="Damste J.S.S."/>
            <person name="Kublanov I.V."/>
        </authorList>
    </citation>
    <scope>NUCLEOTIDE SEQUENCE</scope>
    <source>
        <strain evidence="2">AArc-St2</strain>
    </source>
</reference>
<dbReference type="InterPro" id="IPR005031">
    <property type="entry name" value="COQ10_START"/>
</dbReference>
<evidence type="ECO:0000313" key="2">
    <source>
        <dbReference type="EMBL" id="MCL9818473.1"/>
    </source>
</evidence>
<reference evidence="2" key="2">
    <citation type="submission" date="2022-02" db="EMBL/GenBank/DDBJ databases">
        <authorList>
            <person name="Elcheninov A.G."/>
            <person name="Sorokin D.Y."/>
            <person name="Kublanov I.V."/>
        </authorList>
    </citation>
    <scope>NUCLEOTIDE SEQUENCE</scope>
    <source>
        <strain evidence="2">AArc-St2</strain>
    </source>
</reference>
<protein>
    <submittedName>
        <fullName evidence="2">SRPBCC family protein</fullName>
    </submittedName>
</protein>
<name>A0AAE3K9Y2_9EURY</name>
<sequence>MPTYSRRTRIAAPLSTVWDFHSTIDGLRTLTPEWMHLDIVSVHGPDGELDPNILETGSQIEMSMQPFGVGPRQSWISRITERERKDGYAMFRDDMLGGPFALWVHTHEFYGDGDETILVDTVEYELPFGPVGRLGNPFSKVGFEGMFRDRHTKTKAVLE</sequence>
<accession>A0AAE3K9Y2</accession>
<dbReference type="Gene3D" id="3.30.530.20">
    <property type="match status" value="1"/>
</dbReference>
<dbReference type="AlphaFoldDB" id="A0AAE3K9Y2"/>
<dbReference type="SUPFAM" id="SSF55961">
    <property type="entry name" value="Bet v1-like"/>
    <property type="match status" value="1"/>
</dbReference>
<organism evidence="2 3">
    <name type="scientific">Natronocalculus amylovorans</name>
    <dbReference type="NCBI Taxonomy" id="2917812"/>
    <lineage>
        <taxon>Archaea</taxon>
        <taxon>Methanobacteriati</taxon>
        <taxon>Methanobacteriota</taxon>
        <taxon>Stenosarchaea group</taxon>
        <taxon>Halobacteria</taxon>
        <taxon>Halobacteriales</taxon>
        <taxon>Haloferacaceae</taxon>
        <taxon>Natronocalculus</taxon>
    </lineage>
</organism>
<dbReference type="Pfam" id="PF03364">
    <property type="entry name" value="Polyketide_cyc"/>
    <property type="match status" value="1"/>
</dbReference>